<evidence type="ECO:0000313" key="3">
    <source>
        <dbReference type="Proteomes" id="UP001160148"/>
    </source>
</evidence>
<gene>
    <name evidence="2" type="ORF">MEUPH1_LOCUS5412</name>
</gene>
<feature type="compositionally biased region" description="Acidic residues" evidence="1">
    <location>
        <begin position="58"/>
        <end position="68"/>
    </location>
</feature>
<dbReference type="EMBL" id="CARXXK010000001">
    <property type="protein sequence ID" value="CAI6348768.1"/>
    <property type="molecule type" value="Genomic_DNA"/>
</dbReference>
<proteinExistence type="predicted"/>
<keyword evidence="3" id="KW-1185">Reference proteome</keyword>
<accession>A0AAV0VX30</accession>
<reference evidence="2 3" key="1">
    <citation type="submission" date="2023-01" db="EMBL/GenBank/DDBJ databases">
        <authorList>
            <person name="Whitehead M."/>
        </authorList>
    </citation>
    <scope>NUCLEOTIDE SEQUENCE [LARGE SCALE GENOMIC DNA]</scope>
</reference>
<comment type="caution">
    <text evidence="2">The sequence shown here is derived from an EMBL/GenBank/DDBJ whole genome shotgun (WGS) entry which is preliminary data.</text>
</comment>
<protein>
    <submittedName>
        <fullName evidence="2">Uncharacterized protein</fullName>
    </submittedName>
</protein>
<feature type="region of interest" description="Disordered" evidence="1">
    <location>
        <begin position="37"/>
        <end position="68"/>
    </location>
</feature>
<dbReference type="Proteomes" id="UP001160148">
    <property type="component" value="Unassembled WGS sequence"/>
</dbReference>
<sequence length="68" mass="7921">MNADQNTSISAERDVMMNVFEELRAAKFYFPREWEVPRREHDPSTDFEAQPQRTQVQDTDEDISAGAD</sequence>
<organism evidence="2 3">
    <name type="scientific">Macrosiphum euphorbiae</name>
    <name type="common">potato aphid</name>
    <dbReference type="NCBI Taxonomy" id="13131"/>
    <lineage>
        <taxon>Eukaryota</taxon>
        <taxon>Metazoa</taxon>
        <taxon>Ecdysozoa</taxon>
        <taxon>Arthropoda</taxon>
        <taxon>Hexapoda</taxon>
        <taxon>Insecta</taxon>
        <taxon>Pterygota</taxon>
        <taxon>Neoptera</taxon>
        <taxon>Paraneoptera</taxon>
        <taxon>Hemiptera</taxon>
        <taxon>Sternorrhyncha</taxon>
        <taxon>Aphidomorpha</taxon>
        <taxon>Aphidoidea</taxon>
        <taxon>Aphididae</taxon>
        <taxon>Macrosiphini</taxon>
        <taxon>Macrosiphum</taxon>
    </lineage>
</organism>
<name>A0AAV0VX30_9HEMI</name>
<evidence type="ECO:0000256" key="1">
    <source>
        <dbReference type="SAM" id="MobiDB-lite"/>
    </source>
</evidence>
<dbReference type="AlphaFoldDB" id="A0AAV0VX30"/>
<evidence type="ECO:0000313" key="2">
    <source>
        <dbReference type="EMBL" id="CAI6348768.1"/>
    </source>
</evidence>